<dbReference type="RefSeq" id="WP_165490787.1">
    <property type="nucleotide sequence ID" value="NZ_JBHSUS010000001.1"/>
</dbReference>
<dbReference type="PANTHER" id="PTHR32347">
    <property type="entry name" value="EFFLUX SYSTEM COMPONENT YKNX-RELATED"/>
    <property type="match status" value="1"/>
</dbReference>
<feature type="chain" id="PRO_5045535858" evidence="3">
    <location>
        <begin position="20"/>
        <end position="323"/>
    </location>
</feature>
<comment type="subcellular location">
    <subcellularLocation>
        <location evidence="1">Cell envelope</location>
    </subcellularLocation>
</comment>
<dbReference type="Gene3D" id="2.40.30.170">
    <property type="match status" value="1"/>
</dbReference>
<accession>A0ABW1XGE3</accession>
<reference evidence="5" key="1">
    <citation type="journal article" date="2019" name="Int. J. Syst. Evol. Microbiol.">
        <title>The Global Catalogue of Microorganisms (GCM) 10K type strain sequencing project: providing services to taxonomists for standard genome sequencing and annotation.</title>
        <authorList>
            <consortium name="The Broad Institute Genomics Platform"/>
            <consortium name="The Broad Institute Genome Sequencing Center for Infectious Disease"/>
            <person name="Wu L."/>
            <person name="Ma J."/>
        </authorList>
    </citation>
    <scope>NUCLEOTIDE SEQUENCE [LARGE SCALE GENOMIC DNA]</scope>
    <source>
        <strain evidence="5">CGMCC 1.16031</strain>
    </source>
</reference>
<evidence type="ECO:0000256" key="1">
    <source>
        <dbReference type="ARBA" id="ARBA00004196"/>
    </source>
</evidence>
<proteinExistence type="predicted"/>
<organism evidence="4 5">
    <name type="scientific">Pseudobowmanella zhangzhouensis</name>
    <dbReference type="NCBI Taxonomy" id="1537679"/>
    <lineage>
        <taxon>Bacteria</taxon>
        <taxon>Pseudomonadati</taxon>
        <taxon>Pseudomonadota</taxon>
        <taxon>Gammaproteobacteria</taxon>
        <taxon>Alteromonadales</taxon>
        <taxon>Alteromonadaceae</taxon>
    </lineage>
</organism>
<keyword evidence="5" id="KW-1185">Reference proteome</keyword>
<evidence type="ECO:0000313" key="4">
    <source>
        <dbReference type="EMBL" id="MFC6439138.1"/>
    </source>
</evidence>
<dbReference type="Proteomes" id="UP001596364">
    <property type="component" value="Unassembled WGS sequence"/>
</dbReference>
<sequence>MALRKWLCLLSMLSAPVIAAQPLLLTGEVSSPESQVVVAPKTDRWQVMIQWMPDEGQVVEKGELVTVFDSGGIQTKLEQNQQELEMQLLELKKIEMDLNQAVVEAQGKLELAKISVNKARIEASVEDGDVSAFDKGKYQIAYEKALMEQLKAEEALKLAEQARLVGIQKQKINILQTEEDIAYQSSQLEKMSVKALVTGPVSYMPHPWDGNNKITAGTNVQAAWSVLTVQAQSGYQVTAWIHEIDAARIDLAGMDIQLSLDAYPGKTYPGTLMNASKQAEARAQWSDSAYYKLLIGFEQLPEVMLSPGMSVRVMLTPKRRASS</sequence>
<evidence type="ECO:0000256" key="2">
    <source>
        <dbReference type="ARBA" id="ARBA00023054"/>
    </source>
</evidence>
<feature type="signal peptide" evidence="3">
    <location>
        <begin position="1"/>
        <end position="19"/>
    </location>
</feature>
<dbReference type="EMBL" id="JBHSUS010000001">
    <property type="protein sequence ID" value="MFC6439138.1"/>
    <property type="molecule type" value="Genomic_DNA"/>
</dbReference>
<protein>
    <submittedName>
        <fullName evidence="4">HlyD family secretion protein</fullName>
    </submittedName>
</protein>
<keyword evidence="2" id="KW-0175">Coiled coil</keyword>
<dbReference type="PANTHER" id="PTHR32347:SF23">
    <property type="entry name" value="BLL5650 PROTEIN"/>
    <property type="match status" value="1"/>
</dbReference>
<evidence type="ECO:0000256" key="3">
    <source>
        <dbReference type="SAM" id="SignalP"/>
    </source>
</evidence>
<gene>
    <name evidence="4" type="ORF">ACFP85_03080</name>
</gene>
<evidence type="ECO:0000313" key="5">
    <source>
        <dbReference type="Proteomes" id="UP001596364"/>
    </source>
</evidence>
<comment type="caution">
    <text evidence="4">The sequence shown here is derived from an EMBL/GenBank/DDBJ whole genome shotgun (WGS) entry which is preliminary data.</text>
</comment>
<keyword evidence="3" id="KW-0732">Signal</keyword>
<name>A0ABW1XGE3_9ALTE</name>
<dbReference type="InterPro" id="IPR050465">
    <property type="entry name" value="UPF0194_transport"/>
</dbReference>